<organism evidence="2">
    <name type="scientific">termite gut metagenome</name>
    <dbReference type="NCBI Taxonomy" id="433724"/>
    <lineage>
        <taxon>unclassified sequences</taxon>
        <taxon>metagenomes</taxon>
        <taxon>organismal metagenomes</taxon>
    </lineage>
</organism>
<evidence type="ECO:0000313" key="2">
    <source>
        <dbReference type="EMBL" id="KAA6326140.1"/>
    </source>
</evidence>
<dbReference type="SUPFAM" id="SSF103642">
    <property type="entry name" value="Sec-C motif"/>
    <property type="match status" value="1"/>
</dbReference>
<dbReference type="PANTHER" id="PTHR33747">
    <property type="entry name" value="UPF0225 PROTEIN SCO1677"/>
    <property type="match status" value="1"/>
</dbReference>
<dbReference type="EMBL" id="SNRY01002219">
    <property type="protein sequence ID" value="KAA6326140.1"/>
    <property type="molecule type" value="Genomic_DNA"/>
</dbReference>
<accession>A0A5J4QYW4</accession>
<proteinExistence type="predicted"/>
<comment type="caution">
    <text evidence="2">The sequence shown here is derived from an EMBL/GenBank/DDBJ whole genome shotgun (WGS) entry which is preliminary data.</text>
</comment>
<gene>
    <name evidence="2" type="ORF">EZS27_024718</name>
</gene>
<name>A0A5J4QYW4_9ZZZZ</name>
<dbReference type="Gene3D" id="3.10.450.50">
    <property type="match status" value="1"/>
</dbReference>
<evidence type="ECO:0000256" key="1">
    <source>
        <dbReference type="SAM" id="MobiDB-lite"/>
    </source>
</evidence>
<feature type="region of interest" description="Disordered" evidence="1">
    <location>
        <begin position="361"/>
        <end position="384"/>
    </location>
</feature>
<dbReference type="InterPro" id="IPR004027">
    <property type="entry name" value="SEC_C_motif"/>
</dbReference>
<sequence>MQVSFHKANDIITQTKERKLWEFLYENHKKDGLIEMGGRFGIKMMTSWNKKALAQSIEKYLTADPSHLTFRMPFKEIQDLQLLLQAGGAMSEGDFEDADLLRFPTLYFRHFIELVTNDSEEYWIVPDNLREALLPIANELGDEQALRLWDAREKIVCGLIYLYGIVPLEKFVTIYNELNGEEDALEASAFPDFIEQRDKVSNELYIFIYDDTEYIVSSRMEDMVDIMSEIVQRPELEYHSFTKEEVLEVGTYYSLSSLPAKKLLNHLTDILDMPELFVSLLMRSVWEMAQNNAPIPELIKTLIEDIDEVVNEDWNIDAFLPLLRRYVNSLPRWVLKGNSPNEVFDRDNYLRILPQVAEGADEMNKADKKPHRSTPPLATPYKDPSKIGYNDPCPCGSGKKYKKCCGNN</sequence>
<dbReference type="PANTHER" id="PTHR33747:SF1">
    <property type="entry name" value="ADENYLATE CYCLASE-ASSOCIATED CAP C-TERMINAL DOMAIN-CONTAINING PROTEIN"/>
    <property type="match status" value="1"/>
</dbReference>
<evidence type="ECO:0008006" key="3">
    <source>
        <dbReference type="Google" id="ProtNLM"/>
    </source>
</evidence>
<dbReference type="AlphaFoldDB" id="A0A5J4QYW4"/>
<reference evidence="2" key="1">
    <citation type="submission" date="2019-03" db="EMBL/GenBank/DDBJ databases">
        <title>Single cell metagenomics reveals metabolic interactions within the superorganism composed of flagellate Streblomastix strix and complex community of Bacteroidetes bacteria on its surface.</title>
        <authorList>
            <person name="Treitli S.C."/>
            <person name="Kolisko M."/>
            <person name="Husnik F."/>
            <person name="Keeling P."/>
            <person name="Hampl V."/>
        </authorList>
    </citation>
    <scope>NUCLEOTIDE SEQUENCE</scope>
    <source>
        <strain evidence="2">STM</strain>
    </source>
</reference>
<dbReference type="Pfam" id="PF02810">
    <property type="entry name" value="SEC-C"/>
    <property type="match status" value="1"/>
</dbReference>
<protein>
    <recommendedName>
        <fullName evidence="3">Protein translocase subunit SecA</fullName>
    </recommendedName>
</protein>